<evidence type="ECO:0000313" key="1">
    <source>
        <dbReference type="EMBL" id="EDM50363.1"/>
    </source>
</evidence>
<comment type="caution">
    <text evidence="1">The sequence shown here is derived from an EMBL/GenBank/DDBJ whole genome shotgun (WGS) entry which is preliminary data.</text>
</comment>
<name>A5Z9B9_9FIRM</name>
<protein>
    <recommendedName>
        <fullName evidence="3">GGDEF domain-containing protein</fullName>
    </recommendedName>
</protein>
<evidence type="ECO:0008006" key="3">
    <source>
        <dbReference type="Google" id="ProtNLM"/>
    </source>
</evidence>
<dbReference type="STRING" id="411463.EUBVEN_02314"/>
<reference evidence="1 2" key="1">
    <citation type="submission" date="2007-03" db="EMBL/GenBank/DDBJ databases">
        <authorList>
            <person name="Fulton L."/>
            <person name="Clifton S."/>
            <person name="Fulton B."/>
            <person name="Xu J."/>
            <person name="Minx P."/>
            <person name="Pepin K.H."/>
            <person name="Johnson M."/>
            <person name="Thiruvilangam P."/>
            <person name="Bhonagiri V."/>
            <person name="Nash W.E."/>
            <person name="Mardis E.R."/>
            <person name="Wilson R.K."/>
        </authorList>
    </citation>
    <scope>NUCLEOTIDE SEQUENCE [LARGE SCALE GENOMIC DNA]</scope>
    <source>
        <strain evidence="1 2">ATCC 27560</strain>
    </source>
</reference>
<organism evidence="1 2">
    <name type="scientific">Eubacterium ventriosum ATCC 27560</name>
    <dbReference type="NCBI Taxonomy" id="411463"/>
    <lineage>
        <taxon>Bacteria</taxon>
        <taxon>Bacillati</taxon>
        <taxon>Bacillota</taxon>
        <taxon>Clostridia</taxon>
        <taxon>Eubacteriales</taxon>
        <taxon>Eubacteriaceae</taxon>
        <taxon>Eubacterium</taxon>
    </lineage>
</organism>
<dbReference type="RefSeq" id="WP_005363669.1">
    <property type="nucleotide sequence ID" value="NZ_DS264286.1"/>
</dbReference>
<evidence type="ECO:0000313" key="2">
    <source>
        <dbReference type="Proteomes" id="UP000006000"/>
    </source>
</evidence>
<sequence length="48" mass="5593">MEQNKVSISTGIVWNSRIEDMEETLKEADRCMYVEKDKYHKMTGGVVL</sequence>
<proteinExistence type="predicted"/>
<reference evidence="1 2" key="2">
    <citation type="submission" date="2007-04" db="EMBL/GenBank/DDBJ databases">
        <title>Draft genome sequence of Eubacterium ventriosum (ATCC 27560).</title>
        <authorList>
            <person name="Sudarsanam P."/>
            <person name="Ley R."/>
            <person name="Guruge J."/>
            <person name="Turnbaugh P.J."/>
            <person name="Mahowald M."/>
            <person name="Liep D."/>
            <person name="Gordon J."/>
        </authorList>
    </citation>
    <scope>NUCLEOTIDE SEQUENCE [LARGE SCALE GENOMIC DNA]</scope>
    <source>
        <strain evidence="1 2">ATCC 27560</strain>
    </source>
</reference>
<dbReference type="EMBL" id="AAVL02000037">
    <property type="protein sequence ID" value="EDM50363.1"/>
    <property type="molecule type" value="Genomic_DNA"/>
</dbReference>
<gene>
    <name evidence="1" type="ORF">EUBVEN_02314</name>
</gene>
<dbReference type="Proteomes" id="UP000006000">
    <property type="component" value="Unassembled WGS sequence"/>
</dbReference>
<accession>A5Z9B9</accession>
<dbReference type="HOGENOM" id="CLU_3152991_0_0_9"/>
<dbReference type="AlphaFoldDB" id="A5Z9B9"/>
<dbReference type="GeneID" id="66468080"/>